<dbReference type="Gene3D" id="1.10.101.10">
    <property type="entry name" value="PGBD-like superfamily/PGBD"/>
    <property type="match status" value="1"/>
</dbReference>
<evidence type="ECO:0000259" key="2">
    <source>
        <dbReference type="Pfam" id="PF18896"/>
    </source>
</evidence>
<dbReference type="AlphaFoldDB" id="Q2J8P7"/>
<dbReference type="SUPFAM" id="SSF47090">
    <property type="entry name" value="PGBD-like"/>
    <property type="match status" value="1"/>
</dbReference>
<evidence type="ECO:0000259" key="1">
    <source>
        <dbReference type="Pfam" id="PF01471"/>
    </source>
</evidence>
<gene>
    <name evidence="3" type="ordered locus">Francci3_2988</name>
</gene>
<evidence type="ECO:0000313" key="4">
    <source>
        <dbReference type="Proteomes" id="UP000001937"/>
    </source>
</evidence>
<dbReference type="Gene3D" id="1.10.530.10">
    <property type="match status" value="1"/>
</dbReference>
<evidence type="ECO:0000313" key="3">
    <source>
        <dbReference type="EMBL" id="ABD12345.1"/>
    </source>
</evidence>
<dbReference type="InterPro" id="IPR036366">
    <property type="entry name" value="PGBDSf"/>
</dbReference>
<dbReference type="RefSeq" id="WP_011437373.1">
    <property type="nucleotide sequence ID" value="NC_007777.1"/>
</dbReference>
<keyword evidence="4" id="KW-1185">Reference proteome</keyword>
<name>Q2J8P7_FRACC</name>
<feature type="domain" description="Peptidoglycan binding-like" evidence="1">
    <location>
        <begin position="195"/>
        <end position="247"/>
    </location>
</feature>
<dbReference type="InterPro" id="IPR043992">
    <property type="entry name" value="SLT_3"/>
</dbReference>
<reference evidence="3 4" key="1">
    <citation type="journal article" date="2007" name="Genome Res.">
        <title>Genome characteristics of facultatively symbiotic Frankia sp. strains reflect host range and host plant biogeography.</title>
        <authorList>
            <person name="Normand P."/>
            <person name="Lapierre P."/>
            <person name="Tisa L.S."/>
            <person name="Gogarten J.P."/>
            <person name="Alloisio N."/>
            <person name="Bagnarol E."/>
            <person name="Bassi C.A."/>
            <person name="Berry A.M."/>
            <person name="Bickhart D.M."/>
            <person name="Choisne N."/>
            <person name="Couloux A."/>
            <person name="Cournoyer B."/>
            <person name="Cruveiller S."/>
            <person name="Daubin V."/>
            <person name="Demange N."/>
            <person name="Francino M.P."/>
            <person name="Goltsman E."/>
            <person name="Huang Y."/>
            <person name="Kopp O.R."/>
            <person name="Labarre L."/>
            <person name="Lapidus A."/>
            <person name="Lavire C."/>
            <person name="Marechal J."/>
            <person name="Martinez M."/>
            <person name="Mastronunzio J.E."/>
            <person name="Mullin B.C."/>
            <person name="Niemann J."/>
            <person name="Pujic P."/>
            <person name="Rawnsley T."/>
            <person name="Rouy Z."/>
            <person name="Schenowitz C."/>
            <person name="Sellstedt A."/>
            <person name="Tavares F."/>
            <person name="Tomkins J.P."/>
            <person name="Vallenet D."/>
            <person name="Valverde C."/>
            <person name="Wall L.G."/>
            <person name="Wang Y."/>
            <person name="Medigue C."/>
            <person name="Benson D.R."/>
        </authorList>
    </citation>
    <scope>NUCLEOTIDE SEQUENCE [LARGE SCALE GENOMIC DNA]</scope>
    <source>
        <strain evidence="4">DSM 45818 / CECT 9043 / CcI3</strain>
    </source>
</reference>
<dbReference type="HOGENOM" id="CLU_089927_0_0_11"/>
<dbReference type="eggNOG" id="COG0741">
    <property type="taxonomic scope" value="Bacteria"/>
</dbReference>
<dbReference type="STRING" id="106370.Francci3_2988"/>
<dbReference type="Pfam" id="PF01471">
    <property type="entry name" value="PG_binding_1"/>
    <property type="match status" value="1"/>
</dbReference>
<accession>Q2J8P7</accession>
<feature type="domain" description="Transglycosylase SLT" evidence="2">
    <location>
        <begin position="58"/>
        <end position="133"/>
    </location>
</feature>
<dbReference type="EMBL" id="CP000249">
    <property type="protein sequence ID" value="ABD12345.1"/>
    <property type="molecule type" value="Genomic_DNA"/>
</dbReference>
<dbReference type="OrthoDB" id="140937at2"/>
<organism evidence="3 4">
    <name type="scientific">Frankia casuarinae (strain DSM 45818 / CECT 9043 / HFP020203 / CcI3)</name>
    <dbReference type="NCBI Taxonomy" id="106370"/>
    <lineage>
        <taxon>Bacteria</taxon>
        <taxon>Bacillati</taxon>
        <taxon>Actinomycetota</taxon>
        <taxon>Actinomycetes</taxon>
        <taxon>Frankiales</taxon>
        <taxon>Frankiaceae</taxon>
        <taxon>Frankia</taxon>
    </lineage>
</organism>
<dbReference type="KEGG" id="fra:Francci3_2988"/>
<dbReference type="eggNOG" id="COG3409">
    <property type="taxonomic scope" value="Bacteria"/>
</dbReference>
<dbReference type="InterPro" id="IPR002477">
    <property type="entry name" value="Peptidoglycan-bd-like"/>
</dbReference>
<dbReference type="InterPro" id="IPR023346">
    <property type="entry name" value="Lysozyme-like_dom_sf"/>
</dbReference>
<sequence>MAKGKHRKRSTRTRGAVVAAVGVIGAGAGMFATASPARAATTVPDVTIASAAANAGLPGCRGVPLATWVAVALAESGGNPYAHATYGEDSRGLWQINMRAHAGWVGNRNLYDPAVNAWAAKKVCEGQGITAWSAYTNGLHYRYLARGQAAAAAVSRGVRFTNISYSSLAAPVRAAVVAPAARYPSLAVGLGFRLDVHQIQKRLASLGYPISVDGKFGYQTNHMVKDFQLKHGLVVDGIVGPQTRAKLGI</sequence>
<dbReference type="Proteomes" id="UP000001937">
    <property type="component" value="Chromosome"/>
</dbReference>
<dbReference type="Pfam" id="PF18896">
    <property type="entry name" value="SLT_3"/>
    <property type="match status" value="1"/>
</dbReference>
<dbReference type="SUPFAM" id="SSF53955">
    <property type="entry name" value="Lysozyme-like"/>
    <property type="match status" value="1"/>
</dbReference>
<protein>
    <submittedName>
        <fullName evidence="3">Peptidoglycan-binding domain 1</fullName>
    </submittedName>
</protein>
<dbReference type="InterPro" id="IPR036365">
    <property type="entry name" value="PGBD-like_sf"/>
</dbReference>
<proteinExistence type="predicted"/>